<feature type="transmembrane region" description="Helical" evidence="2">
    <location>
        <begin position="104"/>
        <end position="125"/>
    </location>
</feature>
<keyword evidence="2" id="KW-1133">Transmembrane helix</keyword>
<evidence type="ECO:0000313" key="3">
    <source>
        <dbReference type="EMBL" id="MFC5971790.1"/>
    </source>
</evidence>
<gene>
    <name evidence="3" type="ORF">ACFPYI_10645</name>
</gene>
<dbReference type="Proteomes" id="UP001596099">
    <property type="component" value="Unassembled WGS sequence"/>
</dbReference>
<evidence type="ECO:0000256" key="2">
    <source>
        <dbReference type="SAM" id="Phobius"/>
    </source>
</evidence>
<dbReference type="AlphaFoldDB" id="A0ABD5RNA9"/>
<keyword evidence="2" id="KW-0472">Membrane</keyword>
<name>A0ABD5RNA9_9EURY</name>
<proteinExistence type="predicted"/>
<keyword evidence="2" id="KW-0812">Transmembrane</keyword>
<sequence length="130" mass="13416">MTDHTTRPETSDRQGDPAGRDGPTGRAEPTAPADATTPDEPDGTAPPANPTAGARYLLGATAYSLARLAYASALPLATLCLLVAVEALVGSRLTVTVTTATDEYAVPLTRALVAVVVAVLVRRLYALNTE</sequence>
<evidence type="ECO:0000256" key="1">
    <source>
        <dbReference type="SAM" id="MobiDB-lite"/>
    </source>
</evidence>
<comment type="caution">
    <text evidence="3">The sequence shown here is derived from an EMBL/GenBank/DDBJ whole genome shotgun (WGS) entry which is preliminary data.</text>
</comment>
<reference evidence="3 4" key="1">
    <citation type="journal article" date="2019" name="Int. J. Syst. Evol. Microbiol.">
        <title>The Global Catalogue of Microorganisms (GCM) 10K type strain sequencing project: providing services to taxonomists for standard genome sequencing and annotation.</title>
        <authorList>
            <consortium name="The Broad Institute Genomics Platform"/>
            <consortium name="The Broad Institute Genome Sequencing Center for Infectious Disease"/>
            <person name="Wu L."/>
            <person name="Ma J."/>
        </authorList>
    </citation>
    <scope>NUCLEOTIDE SEQUENCE [LARGE SCALE GENOMIC DNA]</scope>
    <source>
        <strain evidence="3 4">CGMCC 1.12543</strain>
    </source>
</reference>
<protein>
    <submittedName>
        <fullName evidence="3">Uncharacterized protein</fullName>
    </submittedName>
</protein>
<feature type="compositionally biased region" description="Basic and acidic residues" evidence="1">
    <location>
        <begin position="1"/>
        <end position="19"/>
    </location>
</feature>
<accession>A0ABD5RNA9</accession>
<dbReference type="EMBL" id="JBHSQH010000001">
    <property type="protein sequence ID" value="MFC5971790.1"/>
    <property type="molecule type" value="Genomic_DNA"/>
</dbReference>
<feature type="compositionally biased region" description="Low complexity" evidence="1">
    <location>
        <begin position="27"/>
        <end position="36"/>
    </location>
</feature>
<keyword evidence="4" id="KW-1185">Reference proteome</keyword>
<feature type="transmembrane region" description="Helical" evidence="2">
    <location>
        <begin position="65"/>
        <end position="84"/>
    </location>
</feature>
<organism evidence="3 4">
    <name type="scientific">Halomarina salina</name>
    <dbReference type="NCBI Taxonomy" id="1872699"/>
    <lineage>
        <taxon>Archaea</taxon>
        <taxon>Methanobacteriati</taxon>
        <taxon>Methanobacteriota</taxon>
        <taxon>Stenosarchaea group</taxon>
        <taxon>Halobacteria</taxon>
        <taxon>Halobacteriales</taxon>
        <taxon>Natronomonadaceae</taxon>
        <taxon>Halomarina</taxon>
    </lineage>
</organism>
<evidence type="ECO:0000313" key="4">
    <source>
        <dbReference type="Proteomes" id="UP001596099"/>
    </source>
</evidence>
<feature type="region of interest" description="Disordered" evidence="1">
    <location>
        <begin position="1"/>
        <end position="51"/>
    </location>
</feature>
<dbReference type="RefSeq" id="WP_247414675.1">
    <property type="nucleotide sequence ID" value="NZ_JALLGW010000001.1"/>
</dbReference>